<organism evidence="1 2">
    <name type="scientific">Leptospira borgpetersenii serovar Hardjo-bovis str. Sponselee</name>
    <dbReference type="NCBI Taxonomy" id="1303729"/>
    <lineage>
        <taxon>Bacteria</taxon>
        <taxon>Pseudomonadati</taxon>
        <taxon>Spirochaetota</taxon>
        <taxon>Spirochaetia</taxon>
        <taxon>Leptospirales</taxon>
        <taxon>Leptospiraceae</taxon>
        <taxon>Leptospira</taxon>
    </lineage>
</organism>
<gene>
    <name evidence="1" type="ORF">LEP1GSC016_1993</name>
</gene>
<dbReference type="EMBL" id="ANMU01000021">
    <property type="protein sequence ID" value="EMJ84321.1"/>
    <property type="molecule type" value="Genomic_DNA"/>
</dbReference>
<accession>M6C0Q5</accession>
<proteinExistence type="predicted"/>
<reference evidence="1 2" key="1">
    <citation type="submission" date="2013-01" db="EMBL/GenBank/DDBJ databases">
        <authorList>
            <person name="Harkins D.M."/>
            <person name="Durkin A.S."/>
            <person name="Brinkac L.M."/>
            <person name="Haft D.H."/>
            <person name="Selengut J.D."/>
            <person name="Sanka R."/>
            <person name="DePew J."/>
            <person name="Purushe J."/>
            <person name="Galloway R.L."/>
            <person name="Vinetz J.M."/>
            <person name="Sutton G.G."/>
            <person name="Nierman W.C."/>
            <person name="Fouts D.E."/>
        </authorList>
    </citation>
    <scope>NUCLEOTIDE SEQUENCE [LARGE SCALE GENOMIC DNA]</scope>
    <source>
        <strain evidence="1 2">Sponselee CDC</strain>
    </source>
</reference>
<dbReference type="Proteomes" id="UP000011873">
    <property type="component" value="Unassembled WGS sequence"/>
</dbReference>
<sequence>MYDSSFERPPAELFKNQIGKKNPCPSPEATWNSLIFID</sequence>
<evidence type="ECO:0000313" key="1">
    <source>
        <dbReference type="EMBL" id="EMJ84321.1"/>
    </source>
</evidence>
<evidence type="ECO:0000313" key="2">
    <source>
        <dbReference type="Proteomes" id="UP000011873"/>
    </source>
</evidence>
<comment type="caution">
    <text evidence="1">The sequence shown here is derived from an EMBL/GenBank/DDBJ whole genome shotgun (WGS) entry which is preliminary data.</text>
</comment>
<protein>
    <submittedName>
        <fullName evidence="1">Uncharacterized protein</fullName>
    </submittedName>
</protein>
<dbReference type="AlphaFoldDB" id="M6C0Q5"/>
<dbReference type="PATRIC" id="fig|1218567.3.peg.565"/>
<name>M6C0Q5_LEPBO</name>